<dbReference type="PANTHER" id="PTHR43779">
    <property type="entry name" value="DIOXYGENASE RV0097-RELATED"/>
    <property type="match status" value="1"/>
</dbReference>
<evidence type="ECO:0000256" key="2">
    <source>
        <dbReference type="ARBA" id="ARBA00022723"/>
    </source>
</evidence>
<protein>
    <recommendedName>
        <fullName evidence="6">TauD/TfdA-like domain-containing protein</fullName>
    </recommendedName>
</protein>
<dbReference type="EMBL" id="LR903044">
    <property type="protein sequence ID" value="CAD7251409.1"/>
    <property type="molecule type" value="Genomic_DNA"/>
</dbReference>
<dbReference type="InterPro" id="IPR042098">
    <property type="entry name" value="TauD-like_sf"/>
</dbReference>
<name>A0A7R9AC35_9CRUS</name>
<dbReference type="AlphaFoldDB" id="A0A7R9AC35"/>
<dbReference type="Gene3D" id="3.60.130.10">
    <property type="entry name" value="Clavaminate synthase-like"/>
    <property type="match status" value="1"/>
</dbReference>
<dbReference type="Pfam" id="PF02668">
    <property type="entry name" value="TauD"/>
    <property type="match status" value="1"/>
</dbReference>
<dbReference type="OrthoDB" id="10257314at2759"/>
<dbReference type="PANTHER" id="PTHR43779:SF3">
    <property type="entry name" value="(3R)-3-[(CARBOXYMETHYL)AMINO]FATTY ACID OXYGENASE_DECARBOXYLASE"/>
    <property type="match status" value="1"/>
</dbReference>
<sequence>MLSFLLKLCKHSMRAAMYELKPIQLGCEVFGFDLLTDPSAEMMEQIKDDLARHRILVFRNQGQVPGKRHVEISWWFGEPESTFYKHPKSPDPDVFRVSNDPKEGCTGVGRTGWHIDGTFQQAPFSYSLYHMWSVPKEGDTIFLPLNELIEGLSSERKGRWERLYMISDRRGGPVHPLIYSHPITKKKTMCFHLGMTEAFMWDKGTSKQRITCPQETAEILQEIEDEIEKRQKHLQYSHKWEVGDFMISDNLAVGHFASPQTQHPVGEVGLRVLHRTTIKGFYPPQKEY</sequence>
<dbReference type="SUPFAM" id="SSF51197">
    <property type="entry name" value="Clavaminate synthase-like"/>
    <property type="match status" value="1"/>
</dbReference>
<keyword evidence="5" id="KW-0408">Iron</keyword>
<feature type="domain" description="TauD/TfdA-like" evidence="6">
    <location>
        <begin position="25"/>
        <end position="276"/>
    </location>
</feature>
<dbReference type="GO" id="GO:0051213">
    <property type="term" value="F:dioxygenase activity"/>
    <property type="evidence" value="ECO:0007669"/>
    <property type="project" value="UniProtKB-KW"/>
</dbReference>
<evidence type="ECO:0000256" key="4">
    <source>
        <dbReference type="ARBA" id="ARBA00023002"/>
    </source>
</evidence>
<keyword evidence="4" id="KW-0560">Oxidoreductase</keyword>
<keyword evidence="3" id="KW-0223">Dioxygenase</keyword>
<comment type="similarity">
    <text evidence="1">Belongs to the TfdA dioxygenase family.</text>
</comment>
<evidence type="ECO:0000313" key="7">
    <source>
        <dbReference type="EMBL" id="CAD7251409.1"/>
    </source>
</evidence>
<evidence type="ECO:0000256" key="3">
    <source>
        <dbReference type="ARBA" id="ARBA00022964"/>
    </source>
</evidence>
<accession>A0A7R9AC35</accession>
<dbReference type="GO" id="GO:0046872">
    <property type="term" value="F:metal ion binding"/>
    <property type="evidence" value="ECO:0007669"/>
    <property type="project" value="UniProtKB-KW"/>
</dbReference>
<dbReference type="Proteomes" id="UP000677054">
    <property type="component" value="Unassembled WGS sequence"/>
</dbReference>
<dbReference type="EMBL" id="CAJPEV010003527">
    <property type="protein sequence ID" value="CAG0899952.1"/>
    <property type="molecule type" value="Genomic_DNA"/>
</dbReference>
<keyword evidence="2" id="KW-0479">Metal-binding</keyword>
<evidence type="ECO:0000256" key="5">
    <source>
        <dbReference type="ARBA" id="ARBA00023004"/>
    </source>
</evidence>
<evidence type="ECO:0000259" key="6">
    <source>
        <dbReference type="Pfam" id="PF02668"/>
    </source>
</evidence>
<keyword evidence="8" id="KW-1185">Reference proteome</keyword>
<evidence type="ECO:0000256" key="1">
    <source>
        <dbReference type="ARBA" id="ARBA00005896"/>
    </source>
</evidence>
<evidence type="ECO:0000313" key="8">
    <source>
        <dbReference type="Proteomes" id="UP000677054"/>
    </source>
</evidence>
<dbReference type="InterPro" id="IPR051178">
    <property type="entry name" value="TfdA_dioxygenase"/>
</dbReference>
<proteinExistence type="inferred from homology"/>
<dbReference type="InterPro" id="IPR003819">
    <property type="entry name" value="TauD/TfdA-like"/>
</dbReference>
<reference evidence="7" key="1">
    <citation type="submission" date="2020-11" db="EMBL/GenBank/DDBJ databases">
        <authorList>
            <person name="Tran Van P."/>
        </authorList>
    </citation>
    <scope>NUCLEOTIDE SEQUENCE</scope>
</reference>
<gene>
    <name evidence="7" type="ORF">DSTB1V02_LOCUS11176</name>
</gene>
<organism evidence="7">
    <name type="scientific">Darwinula stevensoni</name>
    <dbReference type="NCBI Taxonomy" id="69355"/>
    <lineage>
        <taxon>Eukaryota</taxon>
        <taxon>Metazoa</taxon>
        <taxon>Ecdysozoa</taxon>
        <taxon>Arthropoda</taxon>
        <taxon>Crustacea</taxon>
        <taxon>Oligostraca</taxon>
        <taxon>Ostracoda</taxon>
        <taxon>Podocopa</taxon>
        <taxon>Podocopida</taxon>
        <taxon>Darwinulocopina</taxon>
        <taxon>Darwinuloidea</taxon>
        <taxon>Darwinulidae</taxon>
        <taxon>Darwinula</taxon>
    </lineage>
</organism>